<dbReference type="GO" id="GO:0000139">
    <property type="term" value="C:Golgi membrane"/>
    <property type="evidence" value="ECO:0007669"/>
    <property type="project" value="InterPro"/>
</dbReference>
<protein>
    <submittedName>
        <fullName evidence="11">Golgi apparatus protein 1 isoform X1</fullName>
    </submittedName>
</protein>
<feature type="repeat" description="Cys-rich GLG1" evidence="8">
    <location>
        <begin position="358"/>
        <end position="417"/>
    </location>
</feature>
<feature type="repeat" description="Cys-rich GLG1" evidence="8">
    <location>
        <begin position="887"/>
        <end position="954"/>
    </location>
</feature>
<keyword evidence="5 9" id="KW-1133">Transmembrane helix</keyword>
<dbReference type="RefSeq" id="XP_015608653.1">
    <property type="nucleotide sequence ID" value="XM_015753167.2"/>
</dbReference>
<keyword evidence="2 9" id="KW-0812">Transmembrane</keyword>
<evidence type="ECO:0000256" key="6">
    <source>
        <dbReference type="ARBA" id="ARBA00023136"/>
    </source>
</evidence>
<dbReference type="AlphaFoldDB" id="A0AAJ7FUC7"/>
<dbReference type="Proteomes" id="UP000694920">
    <property type="component" value="Unplaced"/>
</dbReference>
<reference evidence="11" key="1">
    <citation type="submission" date="2025-08" db="UniProtKB">
        <authorList>
            <consortium name="RefSeq"/>
        </authorList>
    </citation>
    <scope>IDENTIFICATION</scope>
</reference>
<accession>A0AAJ7FUC7</accession>
<dbReference type="CTD" id="2734"/>
<evidence type="ECO:0000256" key="5">
    <source>
        <dbReference type="ARBA" id="ARBA00022989"/>
    </source>
</evidence>
<organism evidence="10 11">
    <name type="scientific">Cephus cinctus</name>
    <name type="common">Wheat stem sawfly</name>
    <dbReference type="NCBI Taxonomy" id="211228"/>
    <lineage>
        <taxon>Eukaryota</taxon>
        <taxon>Metazoa</taxon>
        <taxon>Ecdysozoa</taxon>
        <taxon>Arthropoda</taxon>
        <taxon>Hexapoda</taxon>
        <taxon>Insecta</taxon>
        <taxon>Pterygota</taxon>
        <taxon>Neoptera</taxon>
        <taxon>Endopterygota</taxon>
        <taxon>Hymenoptera</taxon>
        <taxon>Cephoidea</taxon>
        <taxon>Cephidae</taxon>
        <taxon>Cephus</taxon>
    </lineage>
</organism>
<dbReference type="GO" id="GO:0017134">
    <property type="term" value="F:fibroblast growth factor binding"/>
    <property type="evidence" value="ECO:0007669"/>
    <property type="project" value="TreeGrafter"/>
</dbReference>
<evidence type="ECO:0000313" key="11">
    <source>
        <dbReference type="RefSeq" id="XP_015608653.1"/>
    </source>
</evidence>
<feature type="repeat" description="Cys-rich GLG1" evidence="8">
    <location>
        <begin position="421"/>
        <end position="483"/>
    </location>
</feature>
<evidence type="ECO:0000256" key="8">
    <source>
        <dbReference type="PROSITE-ProRule" id="PRU00622"/>
    </source>
</evidence>
<dbReference type="GeneID" id="107274237"/>
<feature type="repeat" description="Cys-rich GLG1" evidence="8">
    <location>
        <begin position="1016"/>
        <end position="1076"/>
    </location>
</feature>
<gene>
    <name evidence="11" type="primary">LOC107274237</name>
</gene>
<evidence type="ECO:0000256" key="7">
    <source>
        <dbReference type="ARBA" id="ARBA00023180"/>
    </source>
</evidence>
<feature type="repeat" description="Cys-rich GLG1" evidence="8">
    <location>
        <begin position="771"/>
        <end position="831"/>
    </location>
</feature>
<comment type="subcellular location">
    <subcellularLocation>
        <location evidence="1">Membrane</location>
        <topology evidence="1">Single-pass type I membrane protein</topology>
    </subcellularLocation>
</comment>
<name>A0AAJ7FUC7_CEPCN</name>
<dbReference type="PANTHER" id="PTHR11884">
    <property type="entry name" value="SELECTIN LIGAND RELATED"/>
    <property type="match status" value="1"/>
</dbReference>
<keyword evidence="6 9" id="KW-0472">Membrane</keyword>
<keyword evidence="7" id="KW-0325">Glycoprotein</keyword>
<dbReference type="InterPro" id="IPR017873">
    <property type="entry name" value="Cys-rich_GLG1_repeat_euk"/>
</dbReference>
<dbReference type="PROSITE" id="PS51289">
    <property type="entry name" value="GLG1_C_RICH"/>
    <property type="match status" value="7"/>
</dbReference>
<dbReference type="InterPro" id="IPR001893">
    <property type="entry name" value="Cys-rich_GLG1_repeat"/>
</dbReference>
<proteinExistence type="predicted"/>
<evidence type="ECO:0000256" key="2">
    <source>
        <dbReference type="ARBA" id="ARBA00022692"/>
    </source>
</evidence>
<evidence type="ECO:0000256" key="9">
    <source>
        <dbReference type="SAM" id="Phobius"/>
    </source>
</evidence>
<feature type="repeat" description="Cys-rich GLG1" evidence="8">
    <location>
        <begin position="640"/>
        <end position="703"/>
    </location>
</feature>
<evidence type="ECO:0000313" key="10">
    <source>
        <dbReference type="Proteomes" id="UP000694920"/>
    </source>
</evidence>
<evidence type="ECO:0000256" key="4">
    <source>
        <dbReference type="ARBA" id="ARBA00022737"/>
    </source>
</evidence>
<feature type="transmembrane region" description="Helical" evidence="9">
    <location>
        <begin position="1117"/>
        <end position="1139"/>
    </location>
</feature>
<sequence length="1149" mass="131589">MECSKIFSKILIGILFALPLLGYGSTSRLYSIAFSVEHAPRVGWIFGNSGDIHSRIKRESVSVSKTNKLIDDSDCRSDLHRLCGSMDKNDDDLSVLECIQTFKANELSGINNQCQHKIWIHTTSLTSDDNVQKLIKQACPEEADSFMCGSKDTSVSYLSCIIDQREHIKEPQCLEYLQRLEWVAFSDFRIITHFVSDCQGDIEKFQCGRIQAYREMSQGLTLACLQRHVDQLEGQCRKRILHVSEIQADNIKLDRQLYMACTQDHIKFCPNIRPGSGRVYKCLMQYKTDRAMTKQCQDQLTRREKLIASDYKVSKGLVRACKEDIRGNHCRRSVSEDKEIRLAQILLCLESASRNGSKITADCQVEMFDHRKILMEDYRLSPEIVDGCAADILSFCNGLEVGGKTIHCLMEHTRARKKKSRVSAECQRALEGLIKETDAGEDWRIDPVLREACQPVVAVACNDVRGGNARVISCLMEKLGTDRMTEACETALVQIQYFVARDFKLDPQLYKACKADAMHFCHAKNAWANDGIQMDPERGPLVLPCLYRYAYHPQKNMTVSQELHVLFVFLFCSFINECMCALQLKNGCLKEIRRVMRQRAINVDLQPEIEEVCLNELAMYCYDKTAKREETLCLQDNLDSLNERCKLAVGNLTEEQAERVELNPVVTGACQHVMEQYCEEVLKVGKDEGDLMECLIEHKNDLDVHFDYKCKAAVEHFQLISLKSYHFTYKFKDACRPYVMRWCPRSKTKADVIECLSTVVQEDIMKDTQHRVPRECRQQLRAQLYQQRENINFDPTLQKLCATDVKQLCFDVKPGRSQILECLASQKHKLSEQCHTQLFKVRKQEFQDSSSDFALLEACRSMISLFCNYMDGASALSCLKVAKNRPSFDEKCKSMVVRRMIEQNTDYRFNVALQSACVTDIDRHCKEVLMRESTVHELEGKVIKCLKIKFRESKLTAKCELQMTSILKEAALNYHLNPLLATLCSTEVETICPAEDMEPGDVEECLKAEFKRGNQEMKEECRLEVADLIEQRKVDINVDPLLQKACAIDVSKYCSDIPQGAGRHIKCLQNSLRSLQPDCYKMLTARLEMFRLAEKLIQPNSIKELYYSVSSSSASTYFMIIAVSIIGIIFVMGLFCGRVTRRAMMMKHK</sequence>
<keyword evidence="4" id="KW-0677">Repeat</keyword>
<dbReference type="KEGG" id="ccin:107274237"/>
<evidence type="ECO:0000256" key="3">
    <source>
        <dbReference type="ARBA" id="ARBA00022729"/>
    </source>
</evidence>
<keyword evidence="3" id="KW-0732">Signal</keyword>
<dbReference type="PANTHER" id="PTHR11884:SF1">
    <property type="entry name" value="GOLGI APPARATUS PROTEIN 1"/>
    <property type="match status" value="1"/>
</dbReference>
<dbReference type="Pfam" id="PF00839">
    <property type="entry name" value="Cys_rich_FGFR"/>
    <property type="match status" value="14"/>
</dbReference>
<evidence type="ECO:0000256" key="1">
    <source>
        <dbReference type="ARBA" id="ARBA00004479"/>
    </source>
</evidence>
<keyword evidence="10" id="KW-1185">Reference proteome</keyword>
<feature type="repeat" description="Cys-rich GLG1" evidence="8">
    <location>
        <begin position="231"/>
        <end position="291"/>
    </location>
</feature>
<dbReference type="InterPro" id="IPR039728">
    <property type="entry name" value="GLG1"/>
</dbReference>